<dbReference type="EMBL" id="JANTHZ010000001">
    <property type="protein sequence ID" value="MCS0493916.1"/>
    <property type="molecule type" value="Genomic_DNA"/>
</dbReference>
<keyword evidence="3" id="KW-0328">Glycosyltransferase</keyword>
<dbReference type="GO" id="GO:0016757">
    <property type="term" value="F:glycosyltransferase activity"/>
    <property type="evidence" value="ECO:0007669"/>
    <property type="project" value="UniProtKB-KW"/>
</dbReference>
<protein>
    <submittedName>
        <fullName evidence="3">Glycosyltransferase</fullName>
        <ecNumber evidence="3">2.4.-.-</ecNumber>
    </submittedName>
</protein>
<organism evidence="3 4">
    <name type="scientific">Ancylobacter mangrovi</name>
    <dbReference type="NCBI Taxonomy" id="2972472"/>
    <lineage>
        <taxon>Bacteria</taxon>
        <taxon>Pseudomonadati</taxon>
        <taxon>Pseudomonadota</taxon>
        <taxon>Alphaproteobacteria</taxon>
        <taxon>Hyphomicrobiales</taxon>
        <taxon>Xanthobacteraceae</taxon>
        <taxon>Ancylobacter</taxon>
    </lineage>
</organism>
<feature type="domain" description="Glycosyl transferase family 1" evidence="2">
    <location>
        <begin position="264"/>
        <end position="400"/>
    </location>
</feature>
<evidence type="ECO:0000313" key="3">
    <source>
        <dbReference type="EMBL" id="MCS0493916.1"/>
    </source>
</evidence>
<dbReference type="Proteomes" id="UP001151088">
    <property type="component" value="Unassembled WGS sequence"/>
</dbReference>
<keyword evidence="1 3" id="KW-0808">Transferase</keyword>
<dbReference type="PANTHER" id="PTHR46401">
    <property type="entry name" value="GLYCOSYLTRANSFERASE WBBK-RELATED"/>
    <property type="match status" value="1"/>
</dbReference>
<accession>A0A9X2P8D5</accession>
<reference evidence="3" key="1">
    <citation type="submission" date="2022-08" db="EMBL/GenBank/DDBJ databases">
        <authorList>
            <person name="Li F."/>
        </authorList>
    </citation>
    <scope>NUCLEOTIDE SEQUENCE</scope>
    <source>
        <strain evidence="3">MQZ15Z-1</strain>
    </source>
</reference>
<evidence type="ECO:0000256" key="1">
    <source>
        <dbReference type="ARBA" id="ARBA00022679"/>
    </source>
</evidence>
<sequence length="432" mass="49100">MRIVFDVSDVIIQIHSGNNVGGILRVVTRLMRHARDHDVDGRLEFIFYHPRRRAFVGIDPEFFFDALGERVDVVDNALDLRGVLFSVNHAKYRKRPLRAFTHKVERRLKHMAKLWREPEPKMDRPKGWALRPWDLGAEKVRVALLGMAWNVRDQSRRLAELQKRGDVEVVLLVHDLIPIVAPAIHEMNQQFADWFAEVVGVTTRFLVISDYTGQDVAATVPKLGGRVEWIRRVPLAHEFDVSEEGPLPAEFPNGFVLSIAPLALPRKNLWMLIKAWEKLLERVGPELLPTLVLAGAHGKKAREFEEYMAARPALAPHVLLLERPKDRTITALYRHCLFTVYPSVFEGWGLPVGEAAWFGKLCVASNATSIPEVVGPAADYFDPADLDDMVAKLERPIRDRAYLAAREKDVAGVELRRWEDVARDLVIALEAP</sequence>
<dbReference type="PANTHER" id="PTHR46401:SF2">
    <property type="entry name" value="GLYCOSYLTRANSFERASE WBBK-RELATED"/>
    <property type="match status" value="1"/>
</dbReference>
<dbReference type="Pfam" id="PF00534">
    <property type="entry name" value="Glycos_transf_1"/>
    <property type="match status" value="1"/>
</dbReference>
<dbReference type="InterPro" id="IPR001296">
    <property type="entry name" value="Glyco_trans_1"/>
</dbReference>
<proteinExistence type="predicted"/>
<dbReference type="SUPFAM" id="SSF53756">
    <property type="entry name" value="UDP-Glycosyltransferase/glycogen phosphorylase"/>
    <property type="match status" value="1"/>
</dbReference>
<evidence type="ECO:0000259" key="2">
    <source>
        <dbReference type="Pfam" id="PF00534"/>
    </source>
</evidence>
<comment type="caution">
    <text evidence="3">The sequence shown here is derived from an EMBL/GenBank/DDBJ whole genome shotgun (WGS) entry which is preliminary data.</text>
</comment>
<dbReference type="EC" id="2.4.-.-" evidence="3"/>
<dbReference type="AlphaFoldDB" id="A0A9X2P8D5"/>
<gene>
    <name evidence="3" type="ORF">NVS89_02320</name>
</gene>
<name>A0A9X2P8D5_9HYPH</name>
<keyword evidence="4" id="KW-1185">Reference proteome</keyword>
<dbReference type="Gene3D" id="3.40.50.2000">
    <property type="entry name" value="Glycogen Phosphorylase B"/>
    <property type="match status" value="1"/>
</dbReference>
<evidence type="ECO:0000313" key="4">
    <source>
        <dbReference type="Proteomes" id="UP001151088"/>
    </source>
</evidence>